<sequence length="137" mass="15801">MMAVVRAFENKEYTLGRDGAIFFFLEYINYLDEVNAELENTERFAIDLSSHVTYAFVMATGSSKERVIHALESLGWPFFSFKFQSAVSTMAGISILYTYNAYIILTFFKTIWLTMLCEVLPSARFCRIVTNLNERNP</sequence>
<dbReference type="PANTHER" id="PTHR10796:SF193">
    <property type="entry name" value="SSD DOMAIN-CONTAINING PROTEIN"/>
    <property type="match status" value="1"/>
</dbReference>
<reference evidence="1 2" key="1">
    <citation type="submission" date="2015-12" db="EMBL/GenBank/DDBJ databases">
        <title>Draft genome of the nematode, Onchocerca flexuosa.</title>
        <authorList>
            <person name="Mitreva M."/>
        </authorList>
    </citation>
    <scope>NUCLEOTIDE SEQUENCE [LARGE SCALE GENOMIC DNA]</scope>
    <source>
        <strain evidence="1">Red Deer</strain>
    </source>
</reference>
<organism evidence="1 2">
    <name type="scientific">Onchocerca flexuosa</name>
    <dbReference type="NCBI Taxonomy" id="387005"/>
    <lineage>
        <taxon>Eukaryota</taxon>
        <taxon>Metazoa</taxon>
        <taxon>Ecdysozoa</taxon>
        <taxon>Nematoda</taxon>
        <taxon>Chromadorea</taxon>
        <taxon>Rhabditida</taxon>
        <taxon>Spirurina</taxon>
        <taxon>Spiruromorpha</taxon>
        <taxon>Filarioidea</taxon>
        <taxon>Onchocercidae</taxon>
        <taxon>Onchocerca</taxon>
    </lineage>
</organism>
<name>A0A238BR07_9BILA</name>
<dbReference type="GO" id="GO:0006897">
    <property type="term" value="P:endocytosis"/>
    <property type="evidence" value="ECO:0007669"/>
    <property type="project" value="TreeGrafter"/>
</dbReference>
<dbReference type="AlphaFoldDB" id="A0A238BR07"/>
<dbReference type="Proteomes" id="UP000242913">
    <property type="component" value="Unassembled WGS sequence"/>
</dbReference>
<accession>A0A238BR07</accession>
<keyword evidence="2" id="KW-1185">Reference proteome</keyword>
<proteinExistence type="predicted"/>
<dbReference type="GO" id="GO:0030659">
    <property type="term" value="C:cytoplasmic vesicle membrane"/>
    <property type="evidence" value="ECO:0007669"/>
    <property type="project" value="TreeGrafter"/>
</dbReference>
<dbReference type="GO" id="GO:0018996">
    <property type="term" value="P:molting cycle, collagen and cuticulin-based cuticle"/>
    <property type="evidence" value="ECO:0007669"/>
    <property type="project" value="TreeGrafter"/>
</dbReference>
<dbReference type="PANTHER" id="PTHR10796">
    <property type="entry name" value="PATCHED-RELATED"/>
    <property type="match status" value="1"/>
</dbReference>
<dbReference type="OrthoDB" id="5870687at2759"/>
<gene>
    <name evidence="1" type="ORF">X798_05672</name>
</gene>
<evidence type="ECO:0000313" key="2">
    <source>
        <dbReference type="Proteomes" id="UP000242913"/>
    </source>
</evidence>
<dbReference type="EMBL" id="KZ270035">
    <property type="protein sequence ID" value="OZC07306.1"/>
    <property type="molecule type" value="Genomic_DNA"/>
</dbReference>
<dbReference type="GO" id="GO:0005886">
    <property type="term" value="C:plasma membrane"/>
    <property type="evidence" value="ECO:0007669"/>
    <property type="project" value="TreeGrafter"/>
</dbReference>
<protein>
    <submittedName>
        <fullName evidence="1">Uncharacterized protein</fullName>
    </submittedName>
</protein>
<evidence type="ECO:0000313" key="1">
    <source>
        <dbReference type="EMBL" id="OZC07306.1"/>
    </source>
</evidence>
<dbReference type="InterPro" id="IPR051697">
    <property type="entry name" value="Patched_domain-protein"/>
</dbReference>